<accession>A0A1S4AXN4</accession>
<dbReference type="InterPro" id="IPR045087">
    <property type="entry name" value="Cu-oxidase_fam"/>
</dbReference>
<name>A0A1S4AXN4_TOBAC</name>
<evidence type="ECO:0000256" key="12">
    <source>
        <dbReference type="ARBA" id="ARBA00023185"/>
    </source>
</evidence>
<evidence type="ECO:0000256" key="11">
    <source>
        <dbReference type="ARBA" id="ARBA00023180"/>
    </source>
</evidence>
<evidence type="ECO:0000259" key="14">
    <source>
        <dbReference type="Pfam" id="PF00394"/>
    </source>
</evidence>
<evidence type="ECO:0000256" key="2">
    <source>
        <dbReference type="ARBA" id="ARBA00004271"/>
    </source>
</evidence>
<dbReference type="STRING" id="4097.A0A1S4AXN4"/>
<dbReference type="InterPro" id="IPR033138">
    <property type="entry name" value="Cu_oxidase_CS"/>
</dbReference>
<dbReference type="InterPro" id="IPR002355">
    <property type="entry name" value="Cu_oxidase_Cu_BS"/>
</dbReference>
<feature type="domain" description="Plastocyanin-like" evidence="14">
    <location>
        <begin position="158"/>
        <end position="307"/>
    </location>
</feature>
<dbReference type="GO" id="GO:0052716">
    <property type="term" value="F:hydroquinone:oxygen oxidoreductase activity"/>
    <property type="evidence" value="ECO:0007669"/>
    <property type="project" value="UniProtKB-EC"/>
</dbReference>
<dbReference type="GO" id="GO:0016491">
    <property type="term" value="F:oxidoreductase activity"/>
    <property type="evidence" value="ECO:0000318"/>
    <property type="project" value="GO_Central"/>
</dbReference>
<proteinExistence type="inferred from homology"/>
<dbReference type="RefSeq" id="XP_016481421.1">
    <property type="nucleotide sequence ID" value="XM_016625935.2"/>
</dbReference>
<dbReference type="PANTHER" id="PTHR11709">
    <property type="entry name" value="MULTI-COPPER OXIDASE"/>
    <property type="match status" value="1"/>
</dbReference>
<dbReference type="SMR" id="A0A1S4AXN4"/>
<keyword evidence="10 13" id="KW-0186">Copper</keyword>
<dbReference type="GO" id="GO:0048046">
    <property type="term" value="C:apoplast"/>
    <property type="evidence" value="ECO:0007669"/>
    <property type="project" value="UniProtKB-SubCell"/>
</dbReference>
<dbReference type="InterPro" id="IPR011706">
    <property type="entry name" value="Cu-oxidase_C"/>
</dbReference>
<dbReference type="CDD" id="cd13875">
    <property type="entry name" value="CuRO_2_LCC_plant"/>
    <property type="match status" value="1"/>
</dbReference>
<evidence type="ECO:0000256" key="8">
    <source>
        <dbReference type="ARBA" id="ARBA00022737"/>
    </source>
</evidence>
<dbReference type="Gene3D" id="2.60.40.420">
    <property type="entry name" value="Cupredoxins - blue copper proteins"/>
    <property type="match status" value="3"/>
</dbReference>
<feature type="chain" id="PRO_5010006046" description="Laccase" evidence="13">
    <location>
        <begin position="22"/>
        <end position="557"/>
    </location>
</feature>
<dbReference type="SUPFAM" id="SSF49503">
    <property type="entry name" value="Cupredoxins"/>
    <property type="match status" value="3"/>
</dbReference>
<dbReference type="InterPro" id="IPR017761">
    <property type="entry name" value="Laccase"/>
</dbReference>
<evidence type="ECO:0000256" key="7">
    <source>
        <dbReference type="ARBA" id="ARBA00022723"/>
    </source>
</evidence>
<evidence type="ECO:0000256" key="9">
    <source>
        <dbReference type="ARBA" id="ARBA00023002"/>
    </source>
</evidence>
<keyword evidence="11" id="KW-0325">Glycoprotein</keyword>
<reference evidence="17" key="1">
    <citation type="journal article" date="2014" name="Nat. Commun.">
        <title>The tobacco genome sequence and its comparison with those of tomato and potato.</title>
        <authorList>
            <person name="Sierro N."/>
            <person name="Battey J.N."/>
            <person name="Ouadi S."/>
            <person name="Bakaher N."/>
            <person name="Bovet L."/>
            <person name="Willig A."/>
            <person name="Goepfert S."/>
            <person name="Peitsch M.C."/>
            <person name="Ivanov N.V."/>
        </authorList>
    </citation>
    <scope>NUCLEOTIDE SEQUENCE [LARGE SCALE GENOMIC DNA]</scope>
</reference>
<evidence type="ECO:0000256" key="3">
    <source>
        <dbReference type="ARBA" id="ARBA00010609"/>
    </source>
</evidence>
<dbReference type="CDD" id="cd13897">
    <property type="entry name" value="CuRO_3_LCC_plant"/>
    <property type="match status" value="1"/>
</dbReference>
<evidence type="ECO:0000256" key="5">
    <source>
        <dbReference type="ARBA" id="ARBA00022523"/>
    </source>
</evidence>
<dbReference type="PaxDb" id="4097-A0A1S4AXN4"/>
<dbReference type="KEGG" id="nta:107802428"/>
<evidence type="ECO:0000256" key="4">
    <source>
        <dbReference type="ARBA" id="ARBA00012297"/>
    </source>
</evidence>
<dbReference type="GO" id="GO:0005507">
    <property type="term" value="F:copper ion binding"/>
    <property type="evidence" value="ECO:0007669"/>
    <property type="project" value="InterPro"/>
</dbReference>
<dbReference type="Pfam" id="PF00394">
    <property type="entry name" value="Cu-oxidase"/>
    <property type="match status" value="1"/>
</dbReference>
<comment type="function">
    <text evidence="13">Lignin degradation and detoxification of lignin-derived products.</text>
</comment>
<dbReference type="AlphaFoldDB" id="A0A1S4AXN4"/>
<dbReference type="NCBIfam" id="TIGR03389">
    <property type="entry name" value="laccase"/>
    <property type="match status" value="1"/>
</dbReference>
<dbReference type="OrthoDB" id="2121828at2759"/>
<dbReference type="GeneID" id="107802428"/>
<dbReference type="GO" id="GO:0046274">
    <property type="term" value="P:lignin catabolic process"/>
    <property type="evidence" value="ECO:0007669"/>
    <property type="project" value="UniProtKB-KW"/>
</dbReference>
<evidence type="ECO:0000313" key="18">
    <source>
        <dbReference type="RefSeq" id="XP_016481421.1"/>
    </source>
</evidence>
<organism evidence="17 18">
    <name type="scientific">Nicotiana tabacum</name>
    <name type="common">Common tobacco</name>
    <dbReference type="NCBI Taxonomy" id="4097"/>
    <lineage>
        <taxon>Eukaryota</taxon>
        <taxon>Viridiplantae</taxon>
        <taxon>Streptophyta</taxon>
        <taxon>Embryophyta</taxon>
        <taxon>Tracheophyta</taxon>
        <taxon>Spermatophyta</taxon>
        <taxon>Magnoliopsida</taxon>
        <taxon>eudicotyledons</taxon>
        <taxon>Gunneridae</taxon>
        <taxon>Pentapetalae</taxon>
        <taxon>asterids</taxon>
        <taxon>lamiids</taxon>
        <taxon>Solanales</taxon>
        <taxon>Solanaceae</taxon>
        <taxon>Nicotianoideae</taxon>
        <taxon>Nicotianeae</taxon>
        <taxon>Nicotiana</taxon>
    </lineage>
</organism>
<keyword evidence="8 13" id="KW-0677">Repeat</keyword>
<dbReference type="RefSeq" id="XP_016481421.1">
    <property type="nucleotide sequence ID" value="XM_016625935.1"/>
</dbReference>
<dbReference type="Pfam" id="PF07732">
    <property type="entry name" value="Cu-oxidase_3"/>
    <property type="match status" value="1"/>
</dbReference>
<evidence type="ECO:0000256" key="1">
    <source>
        <dbReference type="ARBA" id="ARBA00000349"/>
    </source>
</evidence>
<dbReference type="CDD" id="cd13849">
    <property type="entry name" value="CuRO_1_LCC_plant"/>
    <property type="match status" value="1"/>
</dbReference>
<feature type="signal peptide" evidence="13">
    <location>
        <begin position="1"/>
        <end position="21"/>
    </location>
</feature>
<dbReference type="PANTHER" id="PTHR11709:SF319">
    <property type="entry name" value="LACCASE-16"/>
    <property type="match status" value="1"/>
</dbReference>
<dbReference type="PROSITE" id="PS00079">
    <property type="entry name" value="MULTICOPPER_OXIDASE1"/>
    <property type="match status" value="1"/>
</dbReference>
<keyword evidence="5 13" id="KW-0052">Apoplast</keyword>
<protein>
    <recommendedName>
        <fullName evidence="4 13">Laccase</fullName>
        <ecNumber evidence="4 13">1.10.3.2</ecNumber>
    </recommendedName>
    <alternativeName>
        <fullName evidence="13">Benzenediol:oxygen oxidoreductase</fullName>
    </alternativeName>
    <alternativeName>
        <fullName evidence="13">Diphenol oxidase</fullName>
    </alternativeName>
    <alternativeName>
        <fullName evidence="13">Urishiol oxidase</fullName>
    </alternativeName>
</protein>
<dbReference type="InterPro" id="IPR034288">
    <property type="entry name" value="CuRO_1_LCC"/>
</dbReference>
<dbReference type="Pfam" id="PF07731">
    <property type="entry name" value="Cu-oxidase_2"/>
    <property type="match status" value="1"/>
</dbReference>
<comment type="subcellular location">
    <subcellularLocation>
        <location evidence="2 13">Secreted</location>
        <location evidence="2 13">Extracellular space</location>
        <location evidence="2 13">Apoplast</location>
    </subcellularLocation>
</comment>
<reference evidence="18" key="2">
    <citation type="submission" date="2025-08" db="UniProtKB">
        <authorList>
            <consortium name="RefSeq"/>
        </authorList>
    </citation>
    <scope>IDENTIFICATION</scope>
    <source>
        <tissue evidence="18">Leaf</tissue>
    </source>
</reference>
<dbReference type="FunFam" id="2.60.40.420:FF:000062">
    <property type="entry name" value="Laccase"/>
    <property type="match status" value="1"/>
</dbReference>
<dbReference type="Proteomes" id="UP000790787">
    <property type="component" value="Chromosome 8"/>
</dbReference>
<dbReference type="InterPro" id="IPR034285">
    <property type="entry name" value="CuRO_2_LCC"/>
</dbReference>
<feature type="domain" description="Plastocyanin-like" evidence="16">
    <location>
        <begin position="32"/>
        <end position="145"/>
    </location>
</feature>
<dbReference type="EC" id="1.10.3.2" evidence="4 13"/>
<comment type="catalytic activity">
    <reaction evidence="1 13">
        <text>4 hydroquinone + O2 = 4 benzosemiquinone + 2 H2O</text>
        <dbReference type="Rhea" id="RHEA:11276"/>
        <dbReference type="ChEBI" id="CHEBI:15377"/>
        <dbReference type="ChEBI" id="CHEBI:15379"/>
        <dbReference type="ChEBI" id="CHEBI:17594"/>
        <dbReference type="ChEBI" id="CHEBI:17977"/>
        <dbReference type="EC" id="1.10.3.2"/>
    </reaction>
</comment>
<keyword evidence="17" id="KW-1185">Reference proteome</keyword>
<sequence>MAEWLRIMVVLALSWPVLVECRGNIRHYKFNVVMKNITRLCSTKATVTVNGKFPGPTIYAREDDTLLIKVVNQVHYNLTIHWHGVKQIRTGWADGPAYITQCPIQPGKSYVYNFTVTDQRGTLFWHAHILWLRATVHGAIVILPKLALPYPFPNPQKEILIILGEWWKSDVEAVVDEATQLGLPPNISDAHTINGLPGPVSTCLSQEGFTFLVEPGKKYLLRIVNAALNEELFFKIAGHKLTVVEVDSSYVKPFKADTILTTPGQTTNVILSADLGTGKYLMVTSPYMDSPILVNNRTATATLQYVGTNTSSTTTTLTVPPPTNATPIAIKFMDSLRSLNSRKYPAKVPLTIDHSLFFTISLGLNPCESCYRGFRIVAAINNVTFVMPSVSLLNAHFFNKSGVFTDDFPGNPAYTFDYTGIPPENLRTMEGTRLYRLAYNSNVQVIMQDTGLLSPENHPMHLHGFNFFVVGRGRGNFDPEEDPKKFNLVDPVERNTINAPSGGWVAIRFRANNPGIWFLHCHLEVHTTWGLKMAFVVDNGNGPEESLLPPPKDLPTC</sequence>
<comment type="cofactor">
    <cofactor evidence="13">
        <name>Cu cation</name>
        <dbReference type="ChEBI" id="CHEBI:23378"/>
    </cofactor>
    <text evidence="13">Binds 4 Cu cations per monomer.</text>
</comment>
<gene>
    <name evidence="18" type="primary">LOC107802428</name>
</gene>
<evidence type="ECO:0000313" key="17">
    <source>
        <dbReference type="Proteomes" id="UP000790787"/>
    </source>
</evidence>
<evidence type="ECO:0000259" key="15">
    <source>
        <dbReference type="Pfam" id="PF07731"/>
    </source>
</evidence>
<keyword evidence="9 13" id="KW-0560">Oxidoreductase</keyword>
<evidence type="ECO:0000256" key="13">
    <source>
        <dbReference type="RuleBase" id="RU361119"/>
    </source>
</evidence>
<dbReference type="InterPro" id="IPR001117">
    <property type="entry name" value="Cu-oxidase_2nd"/>
</dbReference>
<feature type="domain" description="Plastocyanin-like" evidence="15">
    <location>
        <begin position="424"/>
        <end position="540"/>
    </location>
</feature>
<evidence type="ECO:0000259" key="16">
    <source>
        <dbReference type="Pfam" id="PF07732"/>
    </source>
</evidence>
<keyword evidence="12 13" id="KW-0439">Lignin degradation</keyword>
<keyword evidence="6 13" id="KW-0964">Secreted</keyword>
<dbReference type="FunFam" id="2.60.40.420:FF:000049">
    <property type="entry name" value="Laccase"/>
    <property type="match status" value="1"/>
</dbReference>
<evidence type="ECO:0000256" key="10">
    <source>
        <dbReference type="ARBA" id="ARBA00023008"/>
    </source>
</evidence>
<keyword evidence="13" id="KW-0732">Signal</keyword>
<evidence type="ECO:0000256" key="6">
    <source>
        <dbReference type="ARBA" id="ARBA00022525"/>
    </source>
</evidence>
<dbReference type="PROSITE" id="PS00080">
    <property type="entry name" value="MULTICOPPER_OXIDASE2"/>
    <property type="match status" value="1"/>
</dbReference>
<dbReference type="InterPro" id="IPR034289">
    <property type="entry name" value="CuRO_3_LCC"/>
</dbReference>
<keyword evidence="7 13" id="KW-0479">Metal-binding</keyword>
<comment type="similarity">
    <text evidence="3 13">Belongs to the multicopper oxidase family.</text>
</comment>
<dbReference type="InterPro" id="IPR008972">
    <property type="entry name" value="Cupredoxin"/>
</dbReference>
<dbReference type="InterPro" id="IPR011707">
    <property type="entry name" value="Cu-oxidase-like_N"/>
</dbReference>